<dbReference type="OrthoDB" id="1163083at2"/>
<dbReference type="SUPFAM" id="SSF54427">
    <property type="entry name" value="NTF2-like"/>
    <property type="match status" value="1"/>
</dbReference>
<dbReference type="Proteomes" id="UP000460272">
    <property type="component" value="Unassembled WGS sequence"/>
</dbReference>
<feature type="domain" description="SnoaL-like" evidence="1">
    <location>
        <begin position="15"/>
        <end position="110"/>
    </location>
</feature>
<gene>
    <name evidence="2" type="ORF">EAS64_03720</name>
</gene>
<name>A0A6P2C7X4_9ACTN</name>
<sequence>MGLSTSMSDQPAALRHWHAVVTSKNPDLLGDLLADDVVFRSPAVFAAQEGKALTASYLSAALKVLGPSLRYVSQWHDDASAVLEFEADLDCVYVQGVDILRWNAEGQLVSFTVMVRPLRGLQKLVELMALQLGAGQA</sequence>
<dbReference type="AlphaFoldDB" id="A0A6P2C7X4"/>
<protein>
    <submittedName>
        <fullName evidence="2">Nuclear transport factor 2 family protein</fullName>
    </submittedName>
</protein>
<accession>A0A6P2C7X4</accession>
<organism evidence="2 3">
    <name type="scientific">Trebonia kvetii</name>
    <dbReference type="NCBI Taxonomy" id="2480626"/>
    <lineage>
        <taxon>Bacteria</taxon>
        <taxon>Bacillati</taxon>
        <taxon>Actinomycetota</taxon>
        <taxon>Actinomycetes</taxon>
        <taxon>Streptosporangiales</taxon>
        <taxon>Treboniaceae</taxon>
        <taxon>Trebonia</taxon>
    </lineage>
</organism>
<dbReference type="Pfam" id="PF12680">
    <property type="entry name" value="SnoaL_2"/>
    <property type="match status" value="1"/>
</dbReference>
<dbReference type="Gene3D" id="3.10.450.50">
    <property type="match status" value="1"/>
</dbReference>
<comment type="caution">
    <text evidence="2">The sequence shown here is derived from an EMBL/GenBank/DDBJ whole genome shotgun (WGS) entry which is preliminary data.</text>
</comment>
<evidence type="ECO:0000313" key="2">
    <source>
        <dbReference type="EMBL" id="TVZ07418.1"/>
    </source>
</evidence>
<keyword evidence="3" id="KW-1185">Reference proteome</keyword>
<reference evidence="2 3" key="1">
    <citation type="submission" date="2018-11" db="EMBL/GenBank/DDBJ databases">
        <title>Trebonia kvetii gen.nov., sp.nov., a novel acidophilic actinobacterium, and proposal of the new actinobacterial family Treboniaceae fam. nov.</title>
        <authorList>
            <person name="Rapoport D."/>
            <person name="Sagova-Mareckova M."/>
            <person name="Sedlacek I."/>
            <person name="Provaznik J."/>
            <person name="Kralova S."/>
            <person name="Pavlinic D."/>
            <person name="Benes V."/>
            <person name="Kopecky J."/>
        </authorList>
    </citation>
    <scope>NUCLEOTIDE SEQUENCE [LARGE SCALE GENOMIC DNA]</scope>
    <source>
        <strain evidence="2 3">15Tr583</strain>
    </source>
</reference>
<dbReference type="InterPro" id="IPR037401">
    <property type="entry name" value="SnoaL-like"/>
</dbReference>
<dbReference type="InterPro" id="IPR032710">
    <property type="entry name" value="NTF2-like_dom_sf"/>
</dbReference>
<dbReference type="EMBL" id="RPFW01000001">
    <property type="protein sequence ID" value="TVZ07418.1"/>
    <property type="molecule type" value="Genomic_DNA"/>
</dbReference>
<evidence type="ECO:0000313" key="3">
    <source>
        <dbReference type="Proteomes" id="UP000460272"/>
    </source>
</evidence>
<proteinExistence type="predicted"/>
<evidence type="ECO:0000259" key="1">
    <source>
        <dbReference type="Pfam" id="PF12680"/>
    </source>
</evidence>